<dbReference type="EMBL" id="CAXHTA020000021">
    <property type="protein sequence ID" value="CAL5229793.1"/>
    <property type="molecule type" value="Genomic_DNA"/>
</dbReference>
<evidence type="ECO:0000256" key="1">
    <source>
        <dbReference type="SAM" id="SignalP"/>
    </source>
</evidence>
<protein>
    <submittedName>
        <fullName evidence="2">G13185 protein</fullName>
    </submittedName>
</protein>
<proteinExistence type="predicted"/>
<gene>
    <name evidence="2" type="primary">g13185</name>
    <name evidence="2" type="ORF">VP750_LOCUS11699</name>
</gene>
<reference evidence="2 3" key="1">
    <citation type="submission" date="2024-06" db="EMBL/GenBank/DDBJ databases">
        <authorList>
            <person name="Kraege A."/>
            <person name="Thomma B."/>
        </authorList>
    </citation>
    <scope>NUCLEOTIDE SEQUENCE [LARGE SCALE GENOMIC DNA]</scope>
</reference>
<dbReference type="Proteomes" id="UP001497392">
    <property type="component" value="Unassembled WGS sequence"/>
</dbReference>
<evidence type="ECO:0000313" key="3">
    <source>
        <dbReference type="Proteomes" id="UP001497392"/>
    </source>
</evidence>
<accession>A0ABP1GHP7</accession>
<feature type="signal peptide" evidence="1">
    <location>
        <begin position="1"/>
        <end position="21"/>
    </location>
</feature>
<keyword evidence="1" id="KW-0732">Signal</keyword>
<dbReference type="Gene3D" id="3.40.50.11350">
    <property type="match status" value="1"/>
</dbReference>
<sequence length="321" mass="36331">MLRPAALTLTVAISLLHLSLGCTILELTDEGFSRNVLWLLHGYSLYTPANGTFYLDATQWPFKCTDTGGWGDFFATSDELVLDWTPGVEQPDGRECARVKADNVIDLLHTLDVSTAELDGMAVTKLWKLQPWLQQQVNATLRELRGLRGPTVAFHVRGGDLLADLTVHERPMATPASMVERAIEAFGSKAQGGTCILVGDDQEMLAQTAKVARKQLGCSIYRRVPTPRKGGYIQREFTAQPLKDRCQQTVQLMQDIHLMMHADYFVGSFDSQLPRMLETLRFALLRKNRRSFVDASPRREDWYETVRKYWREHTGGREVSR</sequence>
<feature type="chain" id="PRO_5045829485" evidence="1">
    <location>
        <begin position="22"/>
        <end position="321"/>
    </location>
</feature>
<name>A0ABP1GHP7_9CHLO</name>
<evidence type="ECO:0000313" key="2">
    <source>
        <dbReference type="EMBL" id="CAL5229793.1"/>
    </source>
</evidence>
<keyword evidence="3" id="KW-1185">Reference proteome</keyword>
<comment type="caution">
    <text evidence="2">The sequence shown here is derived from an EMBL/GenBank/DDBJ whole genome shotgun (WGS) entry which is preliminary data.</text>
</comment>
<dbReference type="PROSITE" id="PS51257">
    <property type="entry name" value="PROKAR_LIPOPROTEIN"/>
    <property type="match status" value="1"/>
</dbReference>
<organism evidence="2 3">
    <name type="scientific">Coccomyxa viridis</name>
    <dbReference type="NCBI Taxonomy" id="1274662"/>
    <lineage>
        <taxon>Eukaryota</taxon>
        <taxon>Viridiplantae</taxon>
        <taxon>Chlorophyta</taxon>
        <taxon>core chlorophytes</taxon>
        <taxon>Trebouxiophyceae</taxon>
        <taxon>Trebouxiophyceae incertae sedis</taxon>
        <taxon>Coccomyxaceae</taxon>
        <taxon>Coccomyxa</taxon>
    </lineage>
</organism>